<protein>
    <recommendedName>
        <fullName evidence="2">Phosphatidic acid phosphatase type 2/haloperoxidase domain-containing protein</fullName>
    </recommendedName>
</protein>
<evidence type="ECO:0000259" key="2">
    <source>
        <dbReference type="SMART" id="SM00014"/>
    </source>
</evidence>
<comment type="caution">
    <text evidence="3">The sequence shown here is derived from an EMBL/GenBank/DDBJ whole genome shotgun (WGS) entry which is preliminary data.</text>
</comment>
<dbReference type="PANTHER" id="PTHR14969">
    <property type="entry name" value="SPHINGOSINE-1-PHOSPHATE PHOSPHOHYDROLASE"/>
    <property type="match status" value="1"/>
</dbReference>
<dbReference type="InterPro" id="IPR000326">
    <property type="entry name" value="PAP2/HPO"/>
</dbReference>
<sequence length="248" mass="27810">MEYWTYEPAEHCGRCIWPIKKMDSCPKVSITDIGQDPGGALLNFIFMLASMFPFIAVVVIAVMAIWKNIPERVFIPLGILSVLMCELILKYSIRQHRPEGACSASYGMPSGHSSFSVCFIIWATYAYLVHLKRLWQPIFFFLAAIVVIISRVYLGYHTILQVSMGSLVGLLLSVSYLSVVHFKTNWTHKSRESDLATALVPAEDLEDSNNTNGALSKPDLAYQMLPTEEIQNLDQEDDPEVVTKINSG</sequence>
<dbReference type="AlphaFoldDB" id="A0AAD1XMJ7"/>
<feature type="transmembrane region" description="Helical" evidence="1">
    <location>
        <begin position="138"/>
        <end position="156"/>
    </location>
</feature>
<feature type="transmembrane region" description="Helical" evidence="1">
    <location>
        <begin position="162"/>
        <end position="182"/>
    </location>
</feature>
<dbReference type="SUPFAM" id="SSF48317">
    <property type="entry name" value="Acid phosphatase/Vanadium-dependent haloperoxidase"/>
    <property type="match status" value="1"/>
</dbReference>
<dbReference type="EMBL" id="CAMPGE010016855">
    <property type="protein sequence ID" value="CAI2375384.1"/>
    <property type="molecule type" value="Genomic_DNA"/>
</dbReference>
<dbReference type="Gene3D" id="1.20.144.10">
    <property type="entry name" value="Phosphatidic acid phosphatase type 2/haloperoxidase"/>
    <property type="match status" value="1"/>
</dbReference>
<keyword evidence="1" id="KW-0812">Transmembrane</keyword>
<dbReference type="InterPro" id="IPR036938">
    <property type="entry name" value="PAP2/HPO_sf"/>
</dbReference>
<dbReference type="SMART" id="SM00014">
    <property type="entry name" value="acidPPc"/>
    <property type="match status" value="1"/>
</dbReference>
<keyword evidence="4" id="KW-1185">Reference proteome</keyword>
<accession>A0AAD1XMJ7</accession>
<feature type="transmembrane region" description="Helical" evidence="1">
    <location>
        <begin position="73"/>
        <end position="93"/>
    </location>
</feature>
<gene>
    <name evidence="3" type="ORF">ECRASSUSDP1_LOCUS16746</name>
</gene>
<evidence type="ECO:0000313" key="4">
    <source>
        <dbReference type="Proteomes" id="UP001295684"/>
    </source>
</evidence>
<dbReference type="Proteomes" id="UP001295684">
    <property type="component" value="Unassembled WGS sequence"/>
</dbReference>
<keyword evidence="1" id="KW-0472">Membrane</keyword>
<organism evidence="3 4">
    <name type="scientific">Euplotes crassus</name>
    <dbReference type="NCBI Taxonomy" id="5936"/>
    <lineage>
        <taxon>Eukaryota</taxon>
        <taxon>Sar</taxon>
        <taxon>Alveolata</taxon>
        <taxon>Ciliophora</taxon>
        <taxon>Intramacronucleata</taxon>
        <taxon>Spirotrichea</taxon>
        <taxon>Hypotrichia</taxon>
        <taxon>Euplotida</taxon>
        <taxon>Euplotidae</taxon>
        <taxon>Moneuplotes</taxon>
    </lineage>
</organism>
<name>A0AAD1XMJ7_EUPCR</name>
<dbReference type="GO" id="GO:0042392">
    <property type="term" value="F:sphingosine-1-phosphate phosphatase activity"/>
    <property type="evidence" value="ECO:0007669"/>
    <property type="project" value="TreeGrafter"/>
</dbReference>
<feature type="transmembrane region" description="Helical" evidence="1">
    <location>
        <begin position="44"/>
        <end position="66"/>
    </location>
</feature>
<reference evidence="3" key="1">
    <citation type="submission" date="2023-07" db="EMBL/GenBank/DDBJ databases">
        <authorList>
            <consortium name="AG Swart"/>
            <person name="Singh M."/>
            <person name="Singh A."/>
            <person name="Seah K."/>
            <person name="Emmerich C."/>
        </authorList>
    </citation>
    <scope>NUCLEOTIDE SEQUENCE</scope>
    <source>
        <strain evidence="3">DP1</strain>
    </source>
</reference>
<keyword evidence="1" id="KW-1133">Transmembrane helix</keyword>
<feature type="transmembrane region" description="Helical" evidence="1">
    <location>
        <begin position="113"/>
        <end position="131"/>
    </location>
</feature>
<evidence type="ECO:0000256" key="1">
    <source>
        <dbReference type="SAM" id="Phobius"/>
    </source>
</evidence>
<feature type="domain" description="Phosphatidic acid phosphatase type 2/haloperoxidase" evidence="2">
    <location>
        <begin position="74"/>
        <end position="177"/>
    </location>
</feature>
<dbReference type="PANTHER" id="PTHR14969:SF13">
    <property type="entry name" value="AT30094P"/>
    <property type="match status" value="1"/>
</dbReference>
<proteinExistence type="predicted"/>
<dbReference type="Pfam" id="PF01569">
    <property type="entry name" value="PAP2"/>
    <property type="match status" value="1"/>
</dbReference>
<evidence type="ECO:0000313" key="3">
    <source>
        <dbReference type="EMBL" id="CAI2375384.1"/>
    </source>
</evidence>